<dbReference type="InterPro" id="IPR006685">
    <property type="entry name" value="MscS_channel_2nd"/>
</dbReference>
<keyword evidence="5 7" id="KW-1133">Transmembrane helix</keyword>
<keyword evidence="6 7" id="KW-0472">Membrane</keyword>
<dbReference type="InterPro" id="IPR010920">
    <property type="entry name" value="LSM_dom_sf"/>
</dbReference>
<dbReference type="SUPFAM" id="SSF50182">
    <property type="entry name" value="Sm-like ribonucleoproteins"/>
    <property type="match status" value="1"/>
</dbReference>
<gene>
    <name evidence="10" type="ORF">JOE61_003876</name>
</gene>
<dbReference type="InterPro" id="IPR011066">
    <property type="entry name" value="MscS_channel_C_sf"/>
</dbReference>
<evidence type="ECO:0000256" key="3">
    <source>
        <dbReference type="ARBA" id="ARBA00022475"/>
    </source>
</evidence>
<feature type="transmembrane region" description="Helical" evidence="7">
    <location>
        <begin position="52"/>
        <end position="77"/>
    </location>
</feature>
<evidence type="ECO:0000256" key="4">
    <source>
        <dbReference type="ARBA" id="ARBA00022692"/>
    </source>
</evidence>
<comment type="subcellular location">
    <subcellularLocation>
        <location evidence="1">Cell membrane</location>
        <topology evidence="1">Multi-pass membrane protein</topology>
    </subcellularLocation>
</comment>
<evidence type="ECO:0000256" key="1">
    <source>
        <dbReference type="ARBA" id="ARBA00004651"/>
    </source>
</evidence>
<dbReference type="Proteomes" id="UP000732378">
    <property type="component" value="Unassembled WGS sequence"/>
</dbReference>
<feature type="transmembrane region" description="Helical" evidence="7">
    <location>
        <begin position="20"/>
        <end position="40"/>
    </location>
</feature>
<dbReference type="InterPro" id="IPR045275">
    <property type="entry name" value="MscS_archaea/bacteria_type"/>
</dbReference>
<dbReference type="Pfam" id="PF05552">
    <property type="entry name" value="MS_channel_1st_1"/>
    <property type="match status" value="1"/>
</dbReference>
<dbReference type="InterPro" id="IPR008910">
    <property type="entry name" value="MSC_TM_helix"/>
</dbReference>
<evidence type="ECO:0000256" key="7">
    <source>
        <dbReference type="SAM" id="Phobius"/>
    </source>
</evidence>
<evidence type="ECO:0000313" key="11">
    <source>
        <dbReference type="Proteomes" id="UP000732378"/>
    </source>
</evidence>
<feature type="domain" description="Mechanosensitive ion channel MscS" evidence="8">
    <location>
        <begin position="102"/>
        <end position="163"/>
    </location>
</feature>
<reference evidence="10 11" key="1">
    <citation type="submission" date="2021-01" db="EMBL/GenBank/DDBJ databases">
        <title>Sequencing the genomes of 1000 actinobacteria strains.</title>
        <authorList>
            <person name="Klenk H.-P."/>
        </authorList>
    </citation>
    <scope>NUCLEOTIDE SEQUENCE [LARGE SCALE GENOMIC DNA]</scope>
    <source>
        <strain evidence="10 11">DSM 18239</strain>
    </source>
</reference>
<name>A0ABS2MG13_9ACTN</name>
<keyword evidence="4 7" id="KW-0812">Transmembrane</keyword>
<dbReference type="Pfam" id="PF21082">
    <property type="entry name" value="MS_channel_3rd"/>
    <property type="match status" value="1"/>
</dbReference>
<comment type="similarity">
    <text evidence="2">Belongs to the MscS (TC 1.A.23) family.</text>
</comment>
<dbReference type="Pfam" id="PF00924">
    <property type="entry name" value="MS_channel_2nd"/>
    <property type="match status" value="1"/>
</dbReference>
<dbReference type="SUPFAM" id="SSF82689">
    <property type="entry name" value="Mechanosensitive channel protein MscS (YggB), C-terminal domain"/>
    <property type="match status" value="1"/>
</dbReference>
<dbReference type="EMBL" id="JAFBBZ010000001">
    <property type="protein sequence ID" value="MBM7510062.1"/>
    <property type="molecule type" value="Genomic_DNA"/>
</dbReference>
<dbReference type="Gene3D" id="2.30.30.60">
    <property type="match status" value="1"/>
</dbReference>
<keyword evidence="11" id="KW-1185">Reference proteome</keyword>
<accession>A0ABS2MG13</accession>
<organism evidence="10 11">
    <name type="scientific">Nocardioides salarius</name>
    <dbReference type="NCBI Taxonomy" id="374513"/>
    <lineage>
        <taxon>Bacteria</taxon>
        <taxon>Bacillati</taxon>
        <taxon>Actinomycetota</taxon>
        <taxon>Actinomycetes</taxon>
        <taxon>Propionibacteriales</taxon>
        <taxon>Nocardioidaceae</taxon>
        <taxon>Nocardioides</taxon>
    </lineage>
</organism>
<evidence type="ECO:0000256" key="2">
    <source>
        <dbReference type="ARBA" id="ARBA00008017"/>
    </source>
</evidence>
<dbReference type="Gene3D" id="1.10.287.1260">
    <property type="match status" value="1"/>
</dbReference>
<dbReference type="PANTHER" id="PTHR30221:SF1">
    <property type="entry name" value="SMALL-CONDUCTANCE MECHANOSENSITIVE CHANNEL"/>
    <property type="match status" value="1"/>
</dbReference>
<dbReference type="InterPro" id="IPR011014">
    <property type="entry name" value="MscS_channel_TM-2"/>
</dbReference>
<sequence>MGTKVADLLDSLASAGPRVLLAVVVVVVGYLVSRGLRWVLHRLLAPRHTPSFAAVMSKLAGWVLLFLAVMAAIVVVFPSVEPVNMLAGLGFFSVAAGFAFQDILENLLSGLLLVLRQPFRSGDQIAVGEVSGTVQAITIRETRLKTFDGQLVLVPNRDVYKAVITVSTHFASRRISVVVGIAYENDPAEACRVIRAALGEGLPLLDDTPAPEAVVTRLGVSTVDIEARFWCGPDQHDVVLAVDAATRAVKAALDEAGIEMPADIVVLQATPSLRAAISGEAEVTPGGGVRARPA</sequence>
<keyword evidence="3" id="KW-1003">Cell membrane</keyword>
<dbReference type="Gene3D" id="3.30.70.100">
    <property type="match status" value="1"/>
</dbReference>
<evidence type="ECO:0000256" key="6">
    <source>
        <dbReference type="ARBA" id="ARBA00023136"/>
    </source>
</evidence>
<evidence type="ECO:0000259" key="9">
    <source>
        <dbReference type="Pfam" id="PF21082"/>
    </source>
</evidence>
<dbReference type="InterPro" id="IPR049278">
    <property type="entry name" value="MS_channel_C"/>
</dbReference>
<protein>
    <submittedName>
        <fullName evidence="10">Small-conductance mechanosensitive channel</fullName>
    </submittedName>
</protein>
<evidence type="ECO:0000259" key="8">
    <source>
        <dbReference type="Pfam" id="PF00924"/>
    </source>
</evidence>
<comment type="caution">
    <text evidence="10">The sequence shown here is derived from an EMBL/GenBank/DDBJ whole genome shotgun (WGS) entry which is preliminary data.</text>
</comment>
<dbReference type="PANTHER" id="PTHR30221">
    <property type="entry name" value="SMALL-CONDUCTANCE MECHANOSENSITIVE CHANNEL"/>
    <property type="match status" value="1"/>
</dbReference>
<evidence type="ECO:0000256" key="5">
    <source>
        <dbReference type="ARBA" id="ARBA00022989"/>
    </source>
</evidence>
<feature type="domain" description="Mechanosensitive ion channel MscS C-terminal" evidence="9">
    <location>
        <begin position="175"/>
        <end position="260"/>
    </location>
</feature>
<dbReference type="InterPro" id="IPR023408">
    <property type="entry name" value="MscS_beta-dom_sf"/>
</dbReference>
<dbReference type="RefSeq" id="WP_193667318.1">
    <property type="nucleotide sequence ID" value="NZ_JACDTV010000002.1"/>
</dbReference>
<dbReference type="SUPFAM" id="SSF82861">
    <property type="entry name" value="Mechanosensitive channel protein MscS (YggB), transmembrane region"/>
    <property type="match status" value="1"/>
</dbReference>
<evidence type="ECO:0000313" key="10">
    <source>
        <dbReference type="EMBL" id="MBM7510062.1"/>
    </source>
</evidence>
<proteinExistence type="inferred from homology"/>